<evidence type="ECO:0000259" key="1">
    <source>
        <dbReference type="Pfam" id="PF01850"/>
    </source>
</evidence>
<name>A0A382I8M7_9ZZZZ</name>
<dbReference type="CDD" id="cd09873">
    <property type="entry name" value="PIN_Pae0151-like"/>
    <property type="match status" value="1"/>
</dbReference>
<reference evidence="2" key="1">
    <citation type="submission" date="2018-05" db="EMBL/GenBank/DDBJ databases">
        <authorList>
            <person name="Lanie J.A."/>
            <person name="Ng W.-L."/>
            <person name="Kazmierczak K.M."/>
            <person name="Andrzejewski T.M."/>
            <person name="Davidsen T.M."/>
            <person name="Wayne K.J."/>
            <person name="Tettelin H."/>
            <person name="Glass J.I."/>
            <person name="Rusch D."/>
            <person name="Podicherti R."/>
            <person name="Tsui H.-C.T."/>
            <person name="Winkler M.E."/>
        </authorList>
    </citation>
    <scope>NUCLEOTIDE SEQUENCE</scope>
</reference>
<dbReference type="AlphaFoldDB" id="A0A382I8M7"/>
<organism evidence="2">
    <name type="scientific">marine metagenome</name>
    <dbReference type="NCBI Taxonomy" id="408172"/>
    <lineage>
        <taxon>unclassified sequences</taxon>
        <taxon>metagenomes</taxon>
        <taxon>ecological metagenomes</taxon>
    </lineage>
</organism>
<dbReference type="SUPFAM" id="SSF88723">
    <property type="entry name" value="PIN domain-like"/>
    <property type="match status" value="1"/>
</dbReference>
<dbReference type="Gene3D" id="3.40.50.1010">
    <property type="entry name" value="5'-nuclease"/>
    <property type="match status" value="1"/>
</dbReference>
<feature type="non-terminal residue" evidence="2">
    <location>
        <position position="1"/>
    </location>
</feature>
<feature type="domain" description="PIN" evidence="1">
    <location>
        <begin position="2"/>
        <end position="105"/>
    </location>
</feature>
<protein>
    <recommendedName>
        <fullName evidence="1">PIN domain-containing protein</fullName>
    </recommendedName>
</protein>
<sequence>VYVVDASVWVSRFVLNDVHHEPSYSWLEGTVIRGELIVAPALLLAEVAGAISRRAGRPELAAQAVDLLEQLPNSRLVAIDLQLARHAALLAGEHLLRGSDSFYVAL</sequence>
<evidence type="ECO:0000313" key="2">
    <source>
        <dbReference type="EMBL" id="SVB96074.1"/>
    </source>
</evidence>
<dbReference type="EMBL" id="UINC01065922">
    <property type="protein sequence ID" value="SVB96074.1"/>
    <property type="molecule type" value="Genomic_DNA"/>
</dbReference>
<dbReference type="InterPro" id="IPR002716">
    <property type="entry name" value="PIN_dom"/>
</dbReference>
<dbReference type="InterPro" id="IPR044153">
    <property type="entry name" value="PIN_Pae0151-like"/>
</dbReference>
<dbReference type="InterPro" id="IPR029060">
    <property type="entry name" value="PIN-like_dom_sf"/>
</dbReference>
<feature type="non-terminal residue" evidence="2">
    <location>
        <position position="106"/>
    </location>
</feature>
<dbReference type="Pfam" id="PF01850">
    <property type="entry name" value="PIN"/>
    <property type="match status" value="1"/>
</dbReference>
<accession>A0A382I8M7</accession>
<gene>
    <name evidence="2" type="ORF">METZ01_LOCUS248928</name>
</gene>
<proteinExistence type="predicted"/>